<name>D8SI40_SELML</name>
<accession>D8SI40</accession>
<dbReference type="InParanoid" id="D8SI40"/>
<dbReference type="EMBL" id="GL377621">
    <property type="protein sequence ID" value="EFJ15907.1"/>
    <property type="molecule type" value="Genomic_DNA"/>
</dbReference>
<dbReference type="AlphaFoldDB" id="D8SI40"/>
<dbReference type="GO" id="GO:0016791">
    <property type="term" value="F:phosphatase activity"/>
    <property type="evidence" value="ECO:0000318"/>
    <property type="project" value="GO_Central"/>
</dbReference>
<protein>
    <recommendedName>
        <fullName evidence="3">Phosphoglycerate mutase-like protein</fullName>
    </recommendedName>
</protein>
<evidence type="ECO:0008006" key="3">
    <source>
        <dbReference type="Google" id="ProtNLM"/>
    </source>
</evidence>
<organism evidence="2">
    <name type="scientific">Selaginella moellendorffii</name>
    <name type="common">Spikemoss</name>
    <dbReference type="NCBI Taxonomy" id="88036"/>
    <lineage>
        <taxon>Eukaryota</taxon>
        <taxon>Viridiplantae</taxon>
        <taxon>Streptophyta</taxon>
        <taxon>Embryophyta</taxon>
        <taxon>Tracheophyta</taxon>
        <taxon>Lycopodiopsida</taxon>
        <taxon>Selaginellales</taxon>
        <taxon>Selaginellaceae</taxon>
        <taxon>Selaginella</taxon>
    </lineage>
</organism>
<dbReference type="GO" id="GO:0005737">
    <property type="term" value="C:cytoplasm"/>
    <property type="evidence" value="ECO:0000318"/>
    <property type="project" value="GO_Central"/>
</dbReference>
<dbReference type="SUPFAM" id="SSF53254">
    <property type="entry name" value="Phosphoglycerate mutase-like"/>
    <property type="match status" value="1"/>
</dbReference>
<dbReference type="Gene3D" id="3.40.50.1240">
    <property type="entry name" value="Phosphoglycerate mutase-like"/>
    <property type="match status" value="1"/>
</dbReference>
<reference evidence="1 2" key="1">
    <citation type="journal article" date="2011" name="Science">
        <title>The Selaginella genome identifies genetic changes associated with the evolution of vascular plants.</title>
        <authorList>
            <person name="Banks J.A."/>
            <person name="Nishiyama T."/>
            <person name="Hasebe M."/>
            <person name="Bowman J.L."/>
            <person name="Gribskov M."/>
            <person name="dePamphilis C."/>
            <person name="Albert V.A."/>
            <person name="Aono N."/>
            <person name="Aoyama T."/>
            <person name="Ambrose B.A."/>
            <person name="Ashton N.W."/>
            <person name="Axtell M.J."/>
            <person name="Barker E."/>
            <person name="Barker M.S."/>
            <person name="Bennetzen J.L."/>
            <person name="Bonawitz N.D."/>
            <person name="Chapple C."/>
            <person name="Cheng C."/>
            <person name="Correa L.G."/>
            <person name="Dacre M."/>
            <person name="DeBarry J."/>
            <person name="Dreyer I."/>
            <person name="Elias M."/>
            <person name="Engstrom E.M."/>
            <person name="Estelle M."/>
            <person name="Feng L."/>
            <person name="Finet C."/>
            <person name="Floyd S.K."/>
            <person name="Frommer W.B."/>
            <person name="Fujita T."/>
            <person name="Gramzow L."/>
            <person name="Gutensohn M."/>
            <person name="Harholt J."/>
            <person name="Hattori M."/>
            <person name="Heyl A."/>
            <person name="Hirai T."/>
            <person name="Hiwatashi Y."/>
            <person name="Ishikawa M."/>
            <person name="Iwata M."/>
            <person name="Karol K.G."/>
            <person name="Koehler B."/>
            <person name="Kolukisaoglu U."/>
            <person name="Kubo M."/>
            <person name="Kurata T."/>
            <person name="Lalonde S."/>
            <person name="Li K."/>
            <person name="Li Y."/>
            <person name="Litt A."/>
            <person name="Lyons E."/>
            <person name="Manning G."/>
            <person name="Maruyama T."/>
            <person name="Michael T.P."/>
            <person name="Mikami K."/>
            <person name="Miyazaki S."/>
            <person name="Morinaga S."/>
            <person name="Murata T."/>
            <person name="Mueller-Roeber B."/>
            <person name="Nelson D.R."/>
            <person name="Obara M."/>
            <person name="Oguri Y."/>
            <person name="Olmstead R.G."/>
            <person name="Onodera N."/>
            <person name="Petersen B.L."/>
            <person name="Pils B."/>
            <person name="Prigge M."/>
            <person name="Rensing S.A."/>
            <person name="Riano-Pachon D.M."/>
            <person name="Roberts A.W."/>
            <person name="Sato Y."/>
            <person name="Scheller H.V."/>
            <person name="Schulz B."/>
            <person name="Schulz C."/>
            <person name="Shakirov E.V."/>
            <person name="Shibagaki N."/>
            <person name="Shinohara N."/>
            <person name="Shippen D.E."/>
            <person name="Soerensen I."/>
            <person name="Sotooka R."/>
            <person name="Sugimoto N."/>
            <person name="Sugita M."/>
            <person name="Sumikawa N."/>
            <person name="Tanurdzic M."/>
            <person name="Theissen G."/>
            <person name="Ulvskov P."/>
            <person name="Wakazuki S."/>
            <person name="Weng J.K."/>
            <person name="Willats W.W."/>
            <person name="Wipf D."/>
            <person name="Wolf P.G."/>
            <person name="Yang L."/>
            <person name="Zimmer A.D."/>
            <person name="Zhu Q."/>
            <person name="Mitros T."/>
            <person name="Hellsten U."/>
            <person name="Loque D."/>
            <person name="Otillar R."/>
            <person name="Salamov A."/>
            <person name="Schmutz J."/>
            <person name="Shapiro H."/>
            <person name="Lindquist E."/>
            <person name="Lucas S."/>
            <person name="Rokhsar D."/>
            <person name="Grigoriev I.V."/>
        </authorList>
    </citation>
    <scope>NUCLEOTIDE SEQUENCE [LARGE SCALE GENOMIC DNA]</scope>
</reference>
<dbReference type="Proteomes" id="UP000001514">
    <property type="component" value="Unassembled WGS sequence"/>
</dbReference>
<dbReference type="eggNOG" id="KOG4754">
    <property type="taxonomic scope" value="Eukaryota"/>
</dbReference>
<dbReference type="PANTHER" id="PTHR48100">
    <property type="entry name" value="BROAD-SPECIFICITY PHOSPHATASE YOR283W-RELATED"/>
    <property type="match status" value="1"/>
</dbReference>
<sequence>MDDDKKILYLVRHAQGHHNVGYAGTVKELRERNVHGGVDLVVVSPMTRTLQTAAGVFGGGERKPGEELPPLMADGVGACPGAAVSSVGCPPFIALELCREHTSVYPCDKRSSISRCKQQFPAVDFSQIMDEEDSLWSPTLPESKASLDARRRALLQWLAARKEKKIAVVSHSFFLSRLVGAQDGDGEPKLECRKRSSFSNTELRTVVLHYKH</sequence>
<dbReference type="InterPro" id="IPR050275">
    <property type="entry name" value="PGM_Phosphatase"/>
</dbReference>
<gene>
    <name evidence="1" type="ORF">SELMODRAFT_422344</name>
</gene>
<evidence type="ECO:0000313" key="1">
    <source>
        <dbReference type="EMBL" id="EFJ15907.1"/>
    </source>
</evidence>
<dbReference type="PANTHER" id="PTHR48100:SF1">
    <property type="entry name" value="HISTIDINE PHOSPHATASE FAMILY PROTEIN-RELATED"/>
    <property type="match status" value="1"/>
</dbReference>
<dbReference type="InterPro" id="IPR029033">
    <property type="entry name" value="His_PPase_superfam"/>
</dbReference>
<dbReference type="Gramene" id="EFJ15907">
    <property type="protein sequence ID" value="EFJ15907"/>
    <property type="gene ID" value="SELMODRAFT_422344"/>
</dbReference>
<proteinExistence type="predicted"/>
<dbReference type="HOGENOM" id="CLU_039184_4_2_1"/>
<dbReference type="KEGG" id="smo:SELMODRAFT_422344"/>
<keyword evidence="2" id="KW-1185">Reference proteome</keyword>
<evidence type="ECO:0000313" key="2">
    <source>
        <dbReference type="Proteomes" id="UP000001514"/>
    </source>
</evidence>